<keyword evidence="1" id="KW-1133">Transmembrane helix</keyword>
<keyword evidence="3" id="KW-1185">Reference proteome</keyword>
<evidence type="ECO:0000256" key="1">
    <source>
        <dbReference type="SAM" id="Phobius"/>
    </source>
</evidence>
<feature type="transmembrane region" description="Helical" evidence="1">
    <location>
        <begin position="42"/>
        <end position="62"/>
    </location>
</feature>
<gene>
    <name evidence="2" type="ORF">NDI56_01800</name>
</gene>
<dbReference type="RefSeq" id="WP_310917698.1">
    <property type="nucleotide sequence ID" value="NZ_JAMQON010000001.1"/>
</dbReference>
<keyword evidence="1" id="KW-0472">Membrane</keyword>
<dbReference type="EMBL" id="JAMQON010000001">
    <property type="protein sequence ID" value="MDS0258138.1"/>
    <property type="molecule type" value="Genomic_DNA"/>
</dbReference>
<accession>A0ABU2F880</accession>
<protein>
    <submittedName>
        <fullName evidence="2">Uncharacterized protein</fullName>
    </submittedName>
</protein>
<sequence length="68" mass="7575">MDLNRLYEWHHFVVGIGGVVATLHITRPGEHSVALGPVSVDLFYVILISALALVTLSGHTLWTMYDDR</sequence>
<evidence type="ECO:0000313" key="3">
    <source>
        <dbReference type="Proteomes" id="UP001259659"/>
    </source>
</evidence>
<proteinExistence type="predicted"/>
<dbReference type="Proteomes" id="UP001259659">
    <property type="component" value="Unassembled WGS sequence"/>
</dbReference>
<evidence type="ECO:0000313" key="2">
    <source>
        <dbReference type="EMBL" id="MDS0258138.1"/>
    </source>
</evidence>
<keyword evidence="1" id="KW-0812">Transmembrane</keyword>
<reference evidence="2 3" key="1">
    <citation type="submission" date="2022-06" db="EMBL/GenBank/DDBJ databases">
        <title>Haloarcula sp. a new haloarchaeum isolate from saline soil.</title>
        <authorList>
            <person name="Strakova D."/>
            <person name="Galisteo C."/>
            <person name="Sanchez-Porro C."/>
            <person name="Ventosa A."/>
        </authorList>
    </citation>
    <scope>NUCLEOTIDE SEQUENCE [LARGE SCALE GENOMIC DNA]</scope>
    <source>
        <strain evidence="2 3">S1CR25-12</strain>
    </source>
</reference>
<organism evidence="2 3">
    <name type="scientific">Haloarcula saliterrae</name>
    <dbReference type="NCBI Taxonomy" id="2950534"/>
    <lineage>
        <taxon>Archaea</taxon>
        <taxon>Methanobacteriati</taxon>
        <taxon>Methanobacteriota</taxon>
        <taxon>Stenosarchaea group</taxon>
        <taxon>Halobacteria</taxon>
        <taxon>Halobacteriales</taxon>
        <taxon>Haloarculaceae</taxon>
        <taxon>Haloarcula</taxon>
    </lineage>
</organism>
<comment type="caution">
    <text evidence="2">The sequence shown here is derived from an EMBL/GenBank/DDBJ whole genome shotgun (WGS) entry which is preliminary data.</text>
</comment>
<name>A0ABU2F880_9EURY</name>